<dbReference type="EMBL" id="CZCZ02000013">
    <property type="protein sequence ID" value="CAC5343244.1"/>
    <property type="molecule type" value="Genomic_DNA"/>
</dbReference>
<dbReference type="AlphaFoldDB" id="A0A6J7ZLE8"/>
<organism evidence="1 2">
    <name type="scientific">Planktothrix rubescens CCAP 1459/22</name>
    <dbReference type="NCBI Taxonomy" id="329571"/>
    <lineage>
        <taxon>Bacteria</taxon>
        <taxon>Bacillati</taxon>
        <taxon>Cyanobacteriota</taxon>
        <taxon>Cyanophyceae</taxon>
        <taxon>Oscillatoriophycideae</taxon>
        <taxon>Oscillatoriales</taxon>
        <taxon>Microcoleaceae</taxon>
        <taxon>Planktothrix</taxon>
    </lineage>
</organism>
<reference evidence="1" key="1">
    <citation type="submission" date="2020-05" db="EMBL/GenBank/DDBJ databases">
        <authorList>
            <consortium name="Genoscope - CEA"/>
            <person name="William W."/>
        </authorList>
    </citation>
    <scope>NUCLEOTIDE SEQUENCE [LARGE SCALE GENOMIC DNA]</scope>
    <source>
        <strain evidence="1">PCC 7821</strain>
    </source>
</reference>
<evidence type="ECO:0000313" key="1">
    <source>
        <dbReference type="EMBL" id="CAC5343244.1"/>
    </source>
</evidence>
<sequence length="48" mass="5370">MSPQFWKMKQPCRARGARAGGNTGGKHFTVWVPRSVWCLNCLGGCYIL</sequence>
<accession>A0A6J7ZLE8</accession>
<gene>
    <name evidence="1" type="ORF">PLAN_30464</name>
</gene>
<keyword evidence="2" id="KW-1185">Reference proteome</keyword>
<name>A0A6J7ZLE8_PLARU</name>
<comment type="caution">
    <text evidence="1">The sequence shown here is derived from an EMBL/GenBank/DDBJ whole genome shotgun (WGS) entry which is preliminary data.</text>
</comment>
<protein>
    <submittedName>
        <fullName evidence="1">Uncharacterized protein</fullName>
    </submittedName>
</protein>
<dbReference type="EMBL" id="LR812490">
    <property type="protein sequence ID" value="CAC5343244.1"/>
    <property type="molecule type" value="Genomic_DNA"/>
</dbReference>
<dbReference type="Proteomes" id="UP000196521">
    <property type="component" value="Chromosome"/>
</dbReference>
<proteinExistence type="predicted"/>
<evidence type="ECO:0000313" key="2">
    <source>
        <dbReference type="Proteomes" id="UP000196521"/>
    </source>
</evidence>